<dbReference type="Gene3D" id="3.30.710.10">
    <property type="entry name" value="Potassium Channel Kv1.1, Chain A"/>
    <property type="match status" value="1"/>
</dbReference>
<proteinExistence type="predicted"/>
<dbReference type="PANTHER" id="PTHR22744:SF17">
    <property type="entry name" value="BTB DOMAIN-CONTAINING PROTEIN"/>
    <property type="match status" value="1"/>
</dbReference>
<dbReference type="AlphaFoldDB" id="A0A8B8C794"/>
<feature type="domain" description="BTB" evidence="2">
    <location>
        <begin position="34"/>
        <end position="93"/>
    </location>
</feature>
<dbReference type="InterPro" id="IPR011333">
    <property type="entry name" value="SKP1/BTB/POZ_sf"/>
</dbReference>
<dbReference type="Proteomes" id="UP000694844">
    <property type="component" value="Chromosome 9"/>
</dbReference>
<dbReference type="GeneID" id="111116032"/>
<evidence type="ECO:0000313" key="3">
    <source>
        <dbReference type="Proteomes" id="UP000694844"/>
    </source>
</evidence>
<keyword evidence="3" id="KW-1185">Reference proteome</keyword>
<accession>A0A8B8C794</accession>
<evidence type="ECO:0000313" key="4">
    <source>
        <dbReference type="RefSeq" id="XP_022310706.1"/>
    </source>
</evidence>
<dbReference type="InterPro" id="IPR000210">
    <property type="entry name" value="BTB/POZ_dom"/>
</dbReference>
<dbReference type="RefSeq" id="XP_022310706.1">
    <property type="nucleotide sequence ID" value="XM_022454998.1"/>
</dbReference>
<sequence length="210" mass="24530">MASKAKQRKNEESTPTTDEEAHCKKGQETMFLPTDVILKVEGESFHLNRKWLAENSPVFKTMFESEFKEKHNKVIHLPGKKFKDFETFLFSFYFPANIRPIQEDTVLLILPLADEYQVMPVINKCAAFLVELFQKPQSYGTQPMDVNAFVRYVDYAERYNLTEVLSVTPKRGTMYNIRSLKDAGIDKCLSTKMRMDIYEEKCKKYECGYL</sequence>
<dbReference type="SMART" id="SM00225">
    <property type="entry name" value="BTB"/>
    <property type="match status" value="1"/>
</dbReference>
<reference evidence="4" key="1">
    <citation type="submission" date="2025-08" db="UniProtKB">
        <authorList>
            <consortium name="RefSeq"/>
        </authorList>
    </citation>
    <scope>IDENTIFICATION</scope>
    <source>
        <tissue evidence="4">Whole sample</tissue>
    </source>
</reference>
<dbReference type="PANTHER" id="PTHR22744">
    <property type="entry name" value="HELIX LOOP HELIX PROTEIN 21-RELATED"/>
    <property type="match status" value="1"/>
</dbReference>
<protein>
    <submittedName>
        <fullName evidence="4">Uncharacterized protein LOC111116032</fullName>
    </submittedName>
</protein>
<name>A0A8B8C794_CRAVI</name>
<dbReference type="KEGG" id="cvn:111116032"/>
<dbReference type="OrthoDB" id="437903at2759"/>
<dbReference type="Pfam" id="PF00651">
    <property type="entry name" value="BTB"/>
    <property type="match status" value="1"/>
</dbReference>
<dbReference type="CDD" id="cd18186">
    <property type="entry name" value="BTB_POZ_ZBTB_KLHL-like"/>
    <property type="match status" value="1"/>
</dbReference>
<evidence type="ECO:0000256" key="1">
    <source>
        <dbReference type="SAM" id="MobiDB-lite"/>
    </source>
</evidence>
<dbReference type="SUPFAM" id="SSF54695">
    <property type="entry name" value="POZ domain"/>
    <property type="match status" value="1"/>
</dbReference>
<organism evidence="3 4">
    <name type="scientific">Crassostrea virginica</name>
    <name type="common">Eastern oyster</name>
    <dbReference type="NCBI Taxonomy" id="6565"/>
    <lineage>
        <taxon>Eukaryota</taxon>
        <taxon>Metazoa</taxon>
        <taxon>Spiralia</taxon>
        <taxon>Lophotrochozoa</taxon>
        <taxon>Mollusca</taxon>
        <taxon>Bivalvia</taxon>
        <taxon>Autobranchia</taxon>
        <taxon>Pteriomorphia</taxon>
        <taxon>Ostreida</taxon>
        <taxon>Ostreoidea</taxon>
        <taxon>Ostreidae</taxon>
        <taxon>Crassostrea</taxon>
    </lineage>
</organism>
<evidence type="ECO:0000259" key="2">
    <source>
        <dbReference type="PROSITE" id="PS50097"/>
    </source>
</evidence>
<gene>
    <name evidence="4" type="primary">LOC111116032</name>
</gene>
<feature type="region of interest" description="Disordered" evidence="1">
    <location>
        <begin position="1"/>
        <end position="25"/>
    </location>
</feature>
<dbReference type="PROSITE" id="PS50097">
    <property type="entry name" value="BTB"/>
    <property type="match status" value="1"/>
</dbReference>